<feature type="transmembrane region" description="Helical" evidence="8">
    <location>
        <begin position="9"/>
        <end position="28"/>
    </location>
</feature>
<dbReference type="SUPFAM" id="SSF81345">
    <property type="entry name" value="ABC transporter involved in vitamin B12 uptake, BtuC"/>
    <property type="match status" value="1"/>
</dbReference>
<dbReference type="RefSeq" id="WP_283245735.1">
    <property type="nucleotide sequence ID" value="NZ_JAANES010000001.1"/>
</dbReference>
<feature type="transmembrane region" description="Helical" evidence="8">
    <location>
        <begin position="291"/>
        <end position="312"/>
    </location>
</feature>
<dbReference type="InterPro" id="IPR000522">
    <property type="entry name" value="ABC_transptr_permease_BtuC"/>
</dbReference>
<gene>
    <name evidence="9" type="primary">fatC</name>
    <name evidence="9" type="ORF">DJFAAGMI_00846</name>
</gene>
<protein>
    <submittedName>
        <fullName evidence="9">Ferric-anguibactin transport system permease protein FatC</fullName>
    </submittedName>
</protein>
<name>A0ABS5LNP5_9BURK</name>
<evidence type="ECO:0000256" key="1">
    <source>
        <dbReference type="ARBA" id="ARBA00004651"/>
    </source>
</evidence>
<dbReference type="PANTHER" id="PTHR30472:SF19">
    <property type="entry name" value="PETROBACTIN IMPORT SYSTEM PERMEASE PROTEIN YCLO"/>
    <property type="match status" value="1"/>
</dbReference>
<dbReference type="EMBL" id="JAANES010000001">
    <property type="protein sequence ID" value="MBS3018115.1"/>
    <property type="molecule type" value="Genomic_DNA"/>
</dbReference>
<sequence>MRMSLTRTCWVVAFVMVALALLFVLMGSGLDVDYVIPKRLVRLASIAIGGICVAVSAIVFQTLVNNRILTPAIMGYEAVYLLWQALLLLLLGAQGLAMLGARGNFLVSVLLMLAYSWALQWWLLRRGRNDVYVLLLLGLVLTMVIGTFTQFVQLRISPGEFAVFQGVSYTSFNRAKPETLFYAAIVVGIACAVVKRTLAVLDVLALGRDQAISLGVPHERYLQLYLALTAILVALSTSLVGPTAFMGIFVANIVYALVPHARHRVTLPLGCAVAIVIFLVAQLLVEHVFNYKTTVSILVNLVCGVYFLALIVRKRGAA</sequence>
<feature type="transmembrane region" description="Helical" evidence="8">
    <location>
        <begin position="131"/>
        <end position="152"/>
    </location>
</feature>
<evidence type="ECO:0000256" key="7">
    <source>
        <dbReference type="ARBA" id="ARBA00023136"/>
    </source>
</evidence>
<accession>A0ABS5LNP5</accession>
<evidence type="ECO:0000313" key="9">
    <source>
        <dbReference type="EMBL" id="MBS3018115.1"/>
    </source>
</evidence>
<keyword evidence="10" id="KW-1185">Reference proteome</keyword>
<organism evidence="9 10">
    <name type="scientific">Comamonas brasiliensis</name>
    <dbReference type="NCBI Taxonomy" id="1812482"/>
    <lineage>
        <taxon>Bacteria</taxon>
        <taxon>Pseudomonadati</taxon>
        <taxon>Pseudomonadota</taxon>
        <taxon>Betaproteobacteria</taxon>
        <taxon>Burkholderiales</taxon>
        <taxon>Comamonadaceae</taxon>
        <taxon>Comamonas</taxon>
    </lineage>
</organism>
<dbReference type="PANTHER" id="PTHR30472">
    <property type="entry name" value="FERRIC ENTEROBACTIN TRANSPORT SYSTEM PERMEASE PROTEIN"/>
    <property type="match status" value="1"/>
</dbReference>
<dbReference type="InterPro" id="IPR037294">
    <property type="entry name" value="ABC_BtuC-like"/>
</dbReference>
<evidence type="ECO:0000256" key="6">
    <source>
        <dbReference type="ARBA" id="ARBA00022989"/>
    </source>
</evidence>
<keyword evidence="5 8" id="KW-0812">Transmembrane</keyword>
<feature type="transmembrane region" description="Helical" evidence="8">
    <location>
        <begin position="105"/>
        <end position="124"/>
    </location>
</feature>
<evidence type="ECO:0000313" key="10">
    <source>
        <dbReference type="Proteomes" id="UP001647436"/>
    </source>
</evidence>
<feature type="transmembrane region" description="Helical" evidence="8">
    <location>
        <begin position="225"/>
        <end position="258"/>
    </location>
</feature>
<dbReference type="Gene3D" id="1.10.3470.10">
    <property type="entry name" value="ABC transporter involved in vitamin B12 uptake, BtuC"/>
    <property type="match status" value="1"/>
</dbReference>
<keyword evidence="4" id="KW-1003">Cell membrane</keyword>
<keyword evidence="3" id="KW-0813">Transport</keyword>
<evidence type="ECO:0000256" key="3">
    <source>
        <dbReference type="ARBA" id="ARBA00022448"/>
    </source>
</evidence>
<evidence type="ECO:0000256" key="2">
    <source>
        <dbReference type="ARBA" id="ARBA00007935"/>
    </source>
</evidence>
<proteinExistence type="inferred from homology"/>
<feature type="transmembrane region" description="Helical" evidence="8">
    <location>
        <begin position="265"/>
        <end position="285"/>
    </location>
</feature>
<evidence type="ECO:0000256" key="8">
    <source>
        <dbReference type="SAM" id="Phobius"/>
    </source>
</evidence>
<keyword evidence="6 8" id="KW-1133">Transmembrane helix</keyword>
<comment type="similarity">
    <text evidence="2">Belongs to the binding-protein-dependent transport system permease family. FecCD subfamily.</text>
</comment>
<keyword evidence="7 8" id="KW-0472">Membrane</keyword>
<dbReference type="Pfam" id="PF01032">
    <property type="entry name" value="FecCD"/>
    <property type="match status" value="1"/>
</dbReference>
<comment type="caution">
    <text evidence="9">The sequence shown here is derived from an EMBL/GenBank/DDBJ whole genome shotgun (WGS) entry which is preliminary data.</text>
</comment>
<reference evidence="9 10" key="1">
    <citation type="submission" date="2020-03" db="EMBL/GenBank/DDBJ databases">
        <title>The role of nitrogen metabolism on polyethylene biodegradation.</title>
        <authorList>
            <person name="Peixoto J."/>
            <person name="Vizzotto C.S."/>
            <person name="Ramos A."/>
            <person name="Alves G."/>
            <person name="Steindorff A."/>
            <person name="Kruger R."/>
        </authorList>
    </citation>
    <scope>NUCLEOTIDE SEQUENCE [LARGE SCALE GENOMIC DNA]</scope>
    <source>
        <strain evidence="9 10">PE63</strain>
    </source>
</reference>
<feature type="transmembrane region" description="Helical" evidence="8">
    <location>
        <begin position="80"/>
        <end position="99"/>
    </location>
</feature>
<dbReference type="Proteomes" id="UP001647436">
    <property type="component" value="Unassembled WGS sequence"/>
</dbReference>
<feature type="transmembrane region" description="Helical" evidence="8">
    <location>
        <begin position="40"/>
        <end position="60"/>
    </location>
</feature>
<evidence type="ECO:0000256" key="4">
    <source>
        <dbReference type="ARBA" id="ARBA00022475"/>
    </source>
</evidence>
<evidence type="ECO:0000256" key="5">
    <source>
        <dbReference type="ARBA" id="ARBA00022692"/>
    </source>
</evidence>
<comment type="subcellular location">
    <subcellularLocation>
        <location evidence="1">Cell membrane</location>
        <topology evidence="1">Multi-pass membrane protein</topology>
    </subcellularLocation>
</comment>